<protein>
    <submittedName>
        <fullName evidence="1">Uncharacterized protein</fullName>
    </submittedName>
</protein>
<gene>
    <name evidence="1" type="ORF">E2C01_029834</name>
</gene>
<reference evidence="1 2" key="1">
    <citation type="submission" date="2019-05" db="EMBL/GenBank/DDBJ databases">
        <title>Another draft genome of Portunus trituberculatus and its Hox gene families provides insights of decapod evolution.</title>
        <authorList>
            <person name="Jeong J.-H."/>
            <person name="Song I."/>
            <person name="Kim S."/>
            <person name="Choi T."/>
            <person name="Kim D."/>
            <person name="Ryu S."/>
            <person name="Kim W."/>
        </authorList>
    </citation>
    <scope>NUCLEOTIDE SEQUENCE [LARGE SCALE GENOMIC DNA]</scope>
    <source>
        <tissue evidence="1">Muscle</tissue>
    </source>
</reference>
<proteinExistence type="predicted"/>
<evidence type="ECO:0000313" key="1">
    <source>
        <dbReference type="EMBL" id="MPC36378.1"/>
    </source>
</evidence>
<evidence type="ECO:0000313" key="2">
    <source>
        <dbReference type="Proteomes" id="UP000324222"/>
    </source>
</evidence>
<sequence length="139" mass="15547">MFEHRRNKTGVKWRRAVKGQPAKSQDGQTAVVCHYFCDISLIIASYRGCRDAAHVIRAALHLARSSTTRGLRGATAAWHECAAVVTCEGGRGNMEGMQDVPVECAVKLHEEQLRSSRDEEDIFVGMLVWMESGARDEWE</sequence>
<comment type="caution">
    <text evidence="1">The sequence shown here is derived from an EMBL/GenBank/DDBJ whole genome shotgun (WGS) entry which is preliminary data.</text>
</comment>
<name>A0A5B7ET24_PORTR</name>
<dbReference type="AlphaFoldDB" id="A0A5B7ET24"/>
<keyword evidence="2" id="KW-1185">Reference proteome</keyword>
<dbReference type="Proteomes" id="UP000324222">
    <property type="component" value="Unassembled WGS sequence"/>
</dbReference>
<dbReference type="EMBL" id="VSRR010003503">
    <property type="protein sequence ID" value="MPC36378.1"/>
    <property type="molecule type" value="Genomic_DNA"/>
</dbReference>
<organism evidence="1 2">
    <name type="scientific">Portunus trituberculatus</name>
    <name type="common">Swimming crab</name>
    <name type="synonym">Neptunus trituberculatus</name>
    <dbReference type="NCBI Taxonomy" id="210409"/>
    <lineage>
        <taxon>Eukaryota</taxon>
        <taxon>Metazoa</taxon>
        <taxon>Ecdysozoa</taxon>
        <taxon>Arthropoda</taxon>
        <taxon>Crustacea</taxon>
        <taxon>Multicrustacea</taxon>
        <taxon>Malacostraca</taxon>
        <taxon>Eumalacostraca</taxon>
        <taxon>Eucarida</taxon>
        <taxon>Decapoda</taxon>
        <taxon>Pleocyemata</taxon>
        <taxon>Brachyura</taxon>
        <taxon>Eubrachyura</taxon>
        <taxon>Portunoidea</taxon>
        <taxon>Portunidae</taxon>
        <taxon>Portuninae</taxon>
        <taxon>Portunus</taxon>
    </lineage>
</organism>
<accession>A0A5B7ET24</accession>